<dbReference type="SUPFAM" id="SSF56784">
    <property type="entry name" value="HAD-like"/>
    <property type="match status" value="1"/>
</dbReference>
<name>A0A844G1E2_9BACT</name>
<dbReference type="PANTHER" id="PTHR46470:SF2">
    <property type="entry name" value="GLYCERALDEHYDE 3-PHOSPHATE PHOSPHATASE"/>
    <property type="match status" value="1"/>
</dbReference>
<keyword evidence="4" id="KW-0460">Magnesium</keyword>
<accession>A0A844G1E2</accession>
<evidence type="ECO:0000256" key="3">
    <source>
        <dbReference type="ARBA" id="ARBA00022801"/>
    </source>
</evidence>
<dbReference type="AlphaFoldDB" id="A0A844G1E2"/>
<dbReference type="Gene3D" id="3.40.50.1000">
    <property type="entry name" value="HAD superfamily/HAD-like"/>
    <property type="match status" value="1"/>
</dbReference>
<dbReference type="GO" id="GO:0046872">
    <property type="term" value="F:metal ion binding"/>
    <property type="evidence" value="ECO:0007669"/>
    <property type="project" value="UniProtKB-KW"/>
</dbReference>
<dbReference type="PANTHER" id="PTHR46470">
    <property type="entry name" value="N-ACYLNEURAMINATE-9-PHOSPHATASE"/>
    <property type="match status" value="1"/>
</dbReference>
<sequence>MSEEVVSVIRGLIFDINGTVIDILTNEGEENIYRVLSNFLDYQGIALSPDELRRLYFEINKRQRRESAEEYPEFDVKALFAEIVDRHATAFTHALPKPKRKVLPEVLAELFRAASRFRLEPYPDVRRVLDELREDYRLAALSDGQSLWALPELRSAGLAGYFDPVLISSDLGYRKPDKRMFELMLVKMDLAPSEVLFVGNDMYRDVFGANRLGIRTVFFKSNQGDHRKSGAEPDYIIYNFSELPEAVRFLSNRA</sequence>
<dbReference type="Pfam" id="PF00702">
    <property type="entry name" value="Hydrolase"/>
    <property type="match status" value="1"/>
</dbReference>
<dbReference type="SFLD" id="SFLDS00003">
    <property type="entry name" value="Haloacid_Dehalogenase"/>
    <property type="match status" value="1"/>
</dbReference>
<gene>
    <name evidence="5" type="ORF">FYJ85_09030</name>
</gene>
<evidence type="ECO:0000313" key="6">
    <source>
        <dbReference type="Proteomes" id="UP000435649"/>
    </source>
</evidence>
<dbReference type="PRINTS" id="PR00413">
    <property type="entry name" value="HADHALOGNASE"/>
</dbReference>
<dbReference type="InterPro" id="IPR036412">
    <property type="entry name" value="HAD-like_sf"/>
</dbReference>
<dbReference type="InterPro" id="IPR023214">
    <property type="entry name" value="HAD_sf"/>
</dbReference>
<dbReference type="NCBIfam" id="TIGR01549">
    <property type="entry name" value="HAD-SF-IA-v1"/>
    <property type="match status" value="1"/>
</dbReference>
<organism evidence="5 6">
    <name type="scientific">Victivallis lenta</name>
    <dbReference type="NCBI Taxonomy" id="2606640"/>
    <lineage>
        <taxon>Bacteria</taxon>
        <taxon>Pseudomonadati</taxon>
        <taxon>Lentisphaerota</taxon>
        <taxon>Lentisphaeria</taxon>
        <taxon>Victivallales</taxon>
        <taxon>Victivallaceae</taxon>
        <taxon>Victivallis</taxon>
    </lineage>
</organism>
<comment type="cofactor">
    <cofactor evidence="1">
        <name>Mg(2+)</name>
        <dbReference type="ChEBI" id="CHEBI:18420"/>
    </cofactor>
</comment>
<evidence type="ECO:0000256" key="2">
    <source>
        <dbReference type="ARBA" id="ARBA00022723"/>
    </source>
</evidence>
<reference evidence="5 6" key="1">
    <citation type="submission" date="2019-08" db="EMBL/GenBank/DDBJ databases">
        <title>In-depth cultivation of the pig gut microbiome towards novel bacterial diversity and tailored functional studies.</title>
        <authorList>
            <person name="Wylensek D."/>
            <person name="Hitch T.C.A."/>
            <person name="Clavel T."/>
        </authorList>
    </citation>
    <scope>NUCLEOTIDE SEQUENCE [LARGE SCALE GENOMIC DNA]</scope>
    <source>
        <strain evidence="5 6">BBE-744-WT-12</strain>
    </source>
</reference>
<evidence type="ECO:0000313" key="5">
    <source>
        <dbReference type="EMBL" id="MST97186.1"/>
    </source>
</evidence>
<dbReference type="SFLD" id="SFLDG01129">
    <property type="entry name" value="C1.5:_HAD__Beta-PGM__Phosphata"/>
    <property type="match status" value="1"/>
</dbReference>
<dbReference type="EMBL" id="VUNS01000008">
    <property type="protein sequence ID" value="MST97186.1"/>
    <property type="molecule type" value="Genomic_DNA"/>
</dbReference>
<dbReference type="InterPro" id="IPR006439">
    <property type="entry name" value="HAD-SF_hydro_IA"/>
</dbReference>
<keyword evidence="3 5" id="KW-0378">Hydrolase</keyword>
<dbReference type="Gene3D" id="1.20.120.710">
    <property type="entry name" value="Haloacid dehalogenase hydrolase-like domain"/>
    <property type="match status" value="1"/>
</dbReference>
<keyword evidence="6" id="KW-1185">Reference proteome</keyword>
<dbReference type="GO" id="GO:0044281">
    <property type="term" value="P:small molecule metabolic process"/>
    <property type="evidence" value="ECO:0007669"/>
    <property type="project" value="UniProtKB-ARBA"/>
</dbReference>
<dbReference type="NCBIfam" id="TIGR01509">
    <property type="entry name" value="HAD-SF-IA-v3"/>
    <property type="match status" value="1"/>
</dbReference>
<evidence type="ECO:0000256" key="4">
    <source>
        <dbReference type="ARBA" id="ARBA00022842"/>
    </source>
</evidence>
<proteinExistence type="predicted"/>
<dbReference type="GO" id="GO:0016791">
    <property type="term" value="F:phosphatase activity"/>
    <property type="evidence" value="ECO:0007669"/>
    <property type="project" value="TreeGrafter"/>
</dbReference>
<keyword evidence="2" id="KW-0479">Metal-binding</keyword>
<evidence type="ECO:0000256" key="1">
    <source>
        <dbReference type="ARBA" id="ARBA00001946"/>
    </source>
</evidence>
<protein>
    <submittedName>
        <fullName evidence="5">HAD family hydrolase</fullName>
    </submittedName>
</protein>
<dbReference type="InterPro" id="IPR051400">
    <property type="entry name" value="HAD-like_hydrolase"/>
</dbReference>
<dbReference type="Proteomes" id="UP000435649">
    <property type="component" value="Unassembled WGS sequence"/>
</dbReference>
<comment type="caution">
    <text evidence="5">The sequence shown here is derived from an EMBL/GenBank/DDBJ whole genome shotgun (WGS) entry which is preliminary data.</text>
</comment>